<evidence type="ECO:0000256" key="11">
    <source>
        <dbReference type="RuleBase" id="RU004504"/>
    </source>
</evidence>
<dbReference type="InterPro" id="IPR020578">
    <property type="entry name" value="Aminotrans_V_PyrdxlP_BS"/>
</dbReference>
<dbReference type="STRING" id="39490.ERS852448_00823"/>
<dbReference type="PANTHER" id="PTHR11601">
    <property type="entry name" value="CYSTEINE DESULFURYLASE FAMILY MEMBER"/>
    <property type="match status" value="1"/>
</dbReference>
<evidence type="ECO:0000256" key="8">
    <source>
        <dbReference type="ARBA" id="ARBA00023014"/>
    </source>
</evidence>
<comment type="cofactor">
    <cofactor evidence="1 10 11">
        <name>pyridoxal 5'-phosphate</name>
        <dbReference type="ChEBI" id="CHEBI:597326"/>
    </cofactor>
</comment>
<evidence type="ECO:0000256" key="6">
    <source>
        <dbReference type="ARBA" id="ARBA00022898"/>
    </source>
</evidence>
<protein>
    <recommendedName>
        <fullName evidence="10">Cysteine desulfurase IscS</fullName>
        <ecNumber evidence="10">2.8.1.7</ecNumber>
    </recommendedName>
</protein>
<dbReference type="InterPro" id="IPR016454">
    <property type="entry name" value="Cysteine_dSase"/>
</dbReference>
<dbReference type="Proteomes" id="UP000095492">
    <property type="component" value="Unassembled WGS sequence"/>
</dbReference>
<dbReference type="GO" id="GO:0030170">
    <property type="term" value="F:pyridoxal phosphate binding"/>
    <property type="evidence" value="ECO:0007669"/>
    <property type="project" value="UniProtKB-UniRule"/>
</dbReference>
<proteinExistence type="inferred from homology"/>
<comment type="subunit">
    <text evidence="10">Homodimer. Forms a heterotetramer with IscU, interacts with other sulfur acceptors.</text>
</comment>
<dbReference type="GO" id="GO:0044571">
    <property type="term" value="P:[2Fe-2S] cluster assembly"/>
    <property type="evidence" value="ECO:0007669"/>
    <property type="project" value="UniProtKB-UniRule"/>
</dbReference>
<feature type="binding site" evidence="10">
    <location>
        <position position="151"/>
    </location>
    <ligand>
        <name>pyridoxal 5'-phosphate</name>
        <dbReference type="ChEBI" id="CHEBI:597326"/>
    </ligand>
</feature>
<dbReference type="OrthoDB" id="9808002at2"/>
<dbReference type="SUPFAM" id="SSF53383">
    <property type="entry name" value="PLP-dependent transferases"/>
    <property type="match status" value="1"/>
</dbReference>
<dbReference type="Gene3D" id="1.10.260.50">
    <property type="match status" value="1"/>
</dbReference>
<dbReference type="RefSeq" id="WP_021739218.1">
    <property type="nucleotide sequence ID" value="NZ_CABKSU010000057.1"/>
</dbReference>
<dbReference type="InterPro" id="IPR015421">
    <property type="entry name" value="PyrdxlP-dep_Trfase_major"/>
</dbReference>
<dbReference type="Pfam" id="PF00266">
    <property type="entry name" value="Aminotran_5"/>
    <property type="match status" value="1"/>
</dbReference>
<evidence type="ECO:0000256" key="9">
    <source>
        <dbReference type="ARBA" id="ARBA00050776"/>
    </source>
</evidence>
<accession>A0A173S761</accession>
<feature type="modified residue" description="N6-(pyridoxal phosphate)lysine" evidence="10">
    <location>
        <position position="202"/>
    </location>
</feature>
<evidence type="ECO:0000259" key="12">
    <source>
        <dbReference type="Pfam" id="PF00266"/>
    </source>
</evidence>
<keyword evidence="7 10" id="KW-0408">Iron</keyword>
<keyword evidence="10" id="KW-0001">2Fe-2S</keyword>
<dbReference type="PROSITE" id="PS00595">
    <property type="entry name" value="AA_TRANSFER_CLASS_5"/>
    <property type="match status" value="1"/>
</dbReference>
<dbReference type="Gene3D" id="3.40.640.10">
    <property type="entry name" value="Type I PLP-dependent aspartate aminotransferase-like (Major domain)"/>
    <property type="match status" value="1"/>
</dbReference>
<dbReference type="FunFam" id="3.40.640.10:FF:000084">
    <property type="entry name" value="IscS-like cysteine desulfurase"/>
    <property type="match status" value="1"/>
</dbReference>
<dbReference type="PIRSF" id="PIRSF005572">
    <property type="entry name" value="NifS"/>
    <property type="match status" value="1"/>
</dbReference>
<dbReference type="EC" id="2.8.1.7" evidence="10"/>
<dbReference type="GO" id="GO:0051537">
    <property type="term" value="F:2 iron, 2 sulfur cluster binding"/>
    <property type="evidence" value="ECO:0007669"/>
    <property type="project" value="UniProtKB-UniRule"/>
</dbReference>
<dbReference type="InterPro" id="IPR010240">
    <property type="entry name" value="Cys_deSase_IscS"/>
</dbReference>
<evidence type="ECO:0000256" key="10">
    <source>
        <dbReference type="HAMAP-Rule" id="MF_00331"/>
    </source>
</evidence>
<feature type="binding site" evidence="10">
    <location>
        <position position="237"/>
    </location>
    <ligand>
        <name>pyridoxal 5'-phosphate</name>
        <dbReference type="ChEBI" id="CHEBI:597326"/>
    </ligand>
</feature>
<dbReference type="GeneID" id="42786644"/>
<comment type="function">
    <text evidence="10">Master enzyme that delivers sulfur to a number of partners involved in Fe-S cluster assembly, tRNA modification or cofactor biosynthesis. Catalyzes the removal of elemental sulfur atoms from cysteine to produce alanine. Functions as a sulfur delivery protein for Fe-S cluster synthesis onto IscU, an Fe-S scaffold assembly protein, as well as other S acceptor proteins.</text>
</comment>
<evidence type="ECO:0000256" key="4">
    <source>
        <dbReference type="ARBA" id="ARBA00022679"/>
    </source>
</evidence>
<keyword evidence="8 10" id="KW-0411">Iron-sulfur</keyword>
<dbReference type="InterPro" id="IPR000192">
    <property type="entry name" value="Aminotrans_V_dom"/>
</dbReference>
<sequence>MNVYFDNAATTKMSQVALDAMIPCLETVYANASSLHTPGQKSKEVLEKAREEIAACIGAQPNEIYFTSGGSEADNQAIVSAAKWGARRNKKHIISTTFEHHAVLHTLQKLEKEGYEVTYLDVHENGIVQPEEVAAAIRPDTCLVTIMYANNEIGSIQPIAEIGAVCKEKGVYFHTDAVQAVGHLSINVKEQNIDMMSASAHKFHGPKGVGFLYARKGILLSNIIEGGAQERGKRAGTENIPAIVGMAAALKNVLAHQEENAAKMTALRDRLIDGLLTIPHSKLNGDRTKRLPGNVNFCFEGIEGESLLLMLDMKGIAASSGSACTSGSLDPSHVLLAIGLPHEVAHGSLRLSLSEYNTQEEVDYVLEELPKIVTYLRNMSPVWDELEKGEKKHVI</sequence>
<evidence type="ECO:0000313" key="13">
    <source>
        <dbReference type="EMBL" id="CUM86324.1"/>
    </source>
</evidence>
<keyword evidence="6 10" id="KW-0663">Pyridoxal phosphate</keyword>
<evidence type="ECO:0000256" key="2">
    <source>
        <dbReference type="ARBA" id="ARBA00006490"/>
    </source>
</evidence>
<dbReference type="InterPro" id="IPR015422">
    <property type="entry name" value="PyrdxlP-dep_Trfase_small"/>
</dbReference>
<feature type="binding site" evidence="10">
    <location>
        <position position="179"/>
    </location>
    <ligand>
        <name>pyridoxal 5'-phosphate</name>
        <dbReference type="ChEBI" id="CHEBI:597326"/>
    </ligand>
</feature>
<dbReference type="InterPro" id="IPR017772">
    <property type="entry name" value="Cys_deSase_NifS_bac/arc"/>
</dbReference>
<keyword evidence="5 10" id="KW-0479">Metal-binding</keyword>
<dbReference type="NCBIfam" id="NF002806">
    <property type="entry name" value="PRK02948.1"/>
    <property type="match status" value="1"/>
</dbReference>
<feature type="active site" description="Cysteine persulfide intermediate" evidence="10">
    <location>
        <position position="324"/>
    </location>
</feature>
<evidence type="ECO:0000256" key="7">
    <source>
        <dbReference type="ARBA" id="ARBA00023004"/>
    </source>
</evidence>
<dbReference type="PANTHER" id="PTHR11601:SF34">
    <property type="entry name" value="CYSTEINE DESULFURASE"/>
    <property type="match status" value="1"/>
</dbReference>
<feature type="binding site" description="via persulfide group" evidence="10">
    <location>
        <position position="324"/>
    </location>
    <ligand>
        <name>[2Fe-2S] cluster</name>
        <dbReference type="ChEBI" id="CHEBI:190135"/>
        <note>ligand shared with IscU</note>
    </ligand>
</feature>
<evidence type="ECO:0000313" key="14">
    <source>
        <dbReference type="Proteomes" id="UP000095492"/>
    </source>
</evidence>
<dbReference type="EMBL" id="CYYA01000004">
    <property type="protein sequence ID" value="CUM86324.1"/>
    <property type="molecule type" value="Genomic_DNA"/>
</dbReference>
<organism evidence="13 14">
    <name type="scientific">Eubacterium ramulus</name>
    <dbReference type="NCBI Taxonomy" id="39490"/>
    <lineage>
        <taxon>Bacteria</taxon>
        <taxon>Bacillati</taxon>
        <taxon>Bacillota</taxon>
        <taxon>Clostridia</taxon>
        <taxon>Eubacteriales</taxon>
        <taxon>Eubacteriaceae</taxon>
        <taxon>Eubacterium</taxon>
    </lineage>
</organism>
<gene>
    <name evidence="13" type="primary">nifS_2</name>
    <name evidence="10" type="synonym">iscS</name>
    <name evidence="13" type="ORF">ERS852448_00823</name>
</gene>
<dbReference type="AlphaFoldDB" id="A0A173S761"/>
<dbReference type="GO" id="GO:0031071">
    <property type="term" value="F:cysteine desulfurase activity"/>
    <property type="evidence" value="ECO:0007669"/>
    <property type="project" value="UniProtKB-UniRule"/>
</dbReference>
<comment type="subcellular location">
    <subcellularLocation>
        <location evidence="10">Cytoplasm</location>
    </subcellularLocation>
</comment>
<dbReference type="GO" id="GO:0006520">
    <property type="term" value="P:amino acid metabolic process"/>
    <property type="evidence" value="ECO:0007669"/>
    <property type="project" value="InterPro"/>
</dbReference>
<dbReference type="Gene3D" id="3.90.1150.10">
    <property type="entry name" value="Aspartate Aminotransferase, domain 1"/>
    <property type="match status" value="1"/>
</dbReference>
<dbReference type="InterPro" id="IPR015424">
    <property type="entry name" value="PyrdxlP-dep_Trfase"/>
</dbReference>
<comment type="pathway">
    <text evidence="10">Cofactor biosynthesis; iron-sulfur cluster biosynthesis.</text>
</comment>
<dbReference type="UniPathway" id="UPA00266"/>
<reference evidence="13 14" key="1">
    <citation type="submission" date="2015-09" db="EMBL/GenBank/DDBJ databases">
        <authorList>
            <consortium name="Pathogen Informatics"/>
        </authorList>
    </citation>
    <scope>NUCLEOTIDE SEQUENCE [LARGE SCALE GENOMIC DNA]</scope>
    <source>
        <strain evidence="13 14">2789STDY5608891</strain>
    </source>
</reference>
<keyword evidence="4 10" id="KW-0808">Transferase</keyword>
<feature type="binding site" evidence="10">
    <location>
        <begin position="199"/>
        <end position="201"/>
    </location>
    <ligand>
        <name>pyridoxal 5'-phosphate</name>
        <dbReference type="ChEBI" id="CHEBI:597326"/>
    </ligand>
</feature>
<dbReference type="HAMAP" id="MF_00331">
    <property type="entry name" value="Cys_desulf_IscS"/>
    <property type="match status" value="1"/>
</dbReference>
<comment type="similarity">
    <text evidence="2 10">Belongs to the class-V pyridoxal-phosphate-dependent aminotransferase family. NifS/IscS subfamily.</text>
</comment>
<dbReference type="GO" id="GO:0046872">
    <property type="term" value="F:metal ion binding"/>
    <property type="evidence" value="ECO:0007669"/>
    <property type="project" value="UniProtKB-KW"/>
</dbReference>
<evidence type="ECO:0000256" key="1">
    <source>
        <dbReference type="ARBA" id="ARBA00001933"/>
    </source>
</evidence>
<feature type="domain" description="Aminotransferase class V" evidence="12">
    <location>
        <begin position="3"/>
        <end position="365"/>
    </location>
</feature>
<keyword evidence="3 10" id="KW-0963">Cytoplasm</keyword>
<evidence type="ECO:0000256" key="5">
    <source>
        <dbReference type="ARBA" id="ARBA00022723"/>
    </source>
</evidence>
<name>A0A173S761_EUBRA</name>
<dbReference type="GO" id="GO:1990221">
    <property type="term" value="C:L-cysteine desulfurase complex"/>
    <property type="evidence" value="ECO:0007669"/>
    <property type="project" value="UniProtKB-ARBA"/>
</dbReference>
<dbReference type="NCBIfam" id="TIGR03402">
    <property type="entry name" value="FeS_nifS"/>
    <property type="match status" value="1"/>
</dbReference>
<comment type="catalytic activity">
    <reaction evidence="9 10">
        <text>(sulfur carrier)-H + L-cysteine = (sulfur carrier)-SH + L-alanine</text>
        <dbReference type="Rhea" id="RHEA:43892"/>
        <dbReference type="Rhea" id="RHEA-COMP:14737"/>
        <dbReference type="Rhea" id="RHEA-COMP:14739"/>
        <dbReference type="ChEBI" id="CHEBI:29917"/>
        <dbReference type="ChEBI" id="CHEBI:35235"/>
        <dbReference type="ChEBI" id="CHEBI:57972"/>
        <dbReference type="ChEBI" id="CHEBI:64428"/>
        <dbReference type="EC" id="2.8.1.7"/>
    </reaction>
</comment>
<feature type="binding site" evidence="10">
    <location>
        <begin position="70"/>
        <end position="71"/>
    </location>
    <ligand>
        <name>pyridoxal 5'-phosphate</name>
        <dbReference type="ChEBI" id="CHEBI:597326"/>
    </ligand>
</feature>
<evidence type="ECO:0000256" key="3">
    <source>
        <dbReference type="ARBA" id="ARBA00022490"/>
    </source>
</evidence>